<accession>A0A512E4T8</accession>
<organism evidence="1 2">
    <name type="scientific">Skermanella aerolata</name>
    <dbReference type="NCBI Taxonomy" id="393310"/>
    <lineage>
        <taxon>Bacteria</taxon>
        <taxon>Pseudomonadati</taxon>
        <taxon>Pseudomonadota</taxon>
        <taxon>Alphaproteobacteria</taxon>
        <taxon>Rhodospirillales</taxon>
        <taxon>Azospirillaceae</taxon>
        <taxon>Skermanella</taxon>
    </lineage>
</organism>
<evidence type="ECO:0000313" key="1">
    <source>
        <dbReference type="EMBL" id="GEO43748.1"/>
    </source>
</evidence>
<dbReference type="RefSeq" id="WP_044437808.1">
    <property type="nucleotide sequence ID" value="NZ_BJYZ01000191.1"/>
</dbReference>
<dbReference type="Proteomes" id="UP000321523">
    <property type="component" value="Unassembled WGS sequence"/>
</dbReference>
<name>A0A512E4T8_9PROT</name>
<sequence>MLSALIRDIVSVRINYDNTGFGQLPKLIRHVPKIDPERIAAASAVCRRIRTASAVSLKRKPHLMHPQLAARRLQVLHAELETQKTSLLVWLDQVEDLVNQLHQETGMEICLALKPMITLIRREVDQLDMRSPTSTTQLVELTARFNSVAQAITSCVRAMAAIQHDR</sequence>
<comment type="caution">
    <text evidence="1">The sequence shown here is derived from an EMBL/GenBank/DDBJ whole genome shotgun (WGS) entry which is preliminary data.</text>
</comment>
<gene>
    <name evidence="1" type="ORF">SAE02_78960</name>
</gene>
<keyword evidence="2" id="KW-1185">Reference proteome</keyword>
<dbReference type="AlphaFoldDB" id="A0A512E4T8"/>
<reference evidence="1 2" key="1">
    <citation type="submission" date="2019-07" db="EMBL/GenBank/DDBJ databases">
        <title>Whole genome shotgun sequence of Skermanella aerolata NBRC 106429.</title>
        <authorList>
            <person name="Hosoyama A."/>
            <person name="Uohara A."/>
            <person name="Ohji S."/>
            <person name="Ichikawa N."/>
        </authorList>
    </citation>
    <scope>NUCLEOTIDE SEQUENCE [LARGE SCALE GENOMIC DNA]</scope>
    <source>
        <strain evidence="1 2">NBRC 106429</strain>
    </source>
</reference>
<dbReference type="EMBL" id="BJYZ01000191">
    <property type="protein sequence ID" value="GEO43748.1"/>
    <property type="molecule type" value="Genomic_DNA"/>
</dbReference>
<proteinExistence type="predicted"/>
<protein>
    <submittedName>
        <fullName evidence="1">Uncharacterized protein</fullName>
    </submittedName>
</protein>
<evidence type="ECO:0000313" key="2">
    <source>
        <dbReference type="Proteomes" id="UP000321523"/>
    </source>
</evidence>